<evidence type="ECO:0000256" key="2">
    <source>
        <dbReference type="ARBA" id="ARBA00007935"/>
    </source>
</evidence>
<evidence type="ECO:0000256" key="8">
    <source>
        <dbReference type="SAM" id="Phobius"/>
    </source>
</evidence>
<dbReference type="GO" id="GO:0005886">
    <property type="term" value="C:plasma membrane"/>
    <property type="evidence" value="ECO:0007669"/>
    <property type="project" value="UniProtKB-SubCell"/>
</dbReference>
<dbReference type="OrthoDB" id="9792889at2"/>
<dbReference type="Proteomes" id="UP001327986">
    <property type="component" value="Chromosome"/>
</dbReference>
<dbReference type="FunFam" id="1.10.3470.10:FF:000001">
    <property type="entry name" value="Vitamin B12 ABC transporter permease BtuC"/>
    <property type="match status" value="1"/>
</dbReference>
<gene>
    <name evidence="10" type="ORF">DA01_00835</name>
    <name evidence="9" type="ORF">DEHALATV1_0529</name>
    <name evidence="11" type="ORF">VLL09_02010</name>
</gene>
<dbReference type="GO" id="GO:0022857">
    <property type="term" value="F:transmembrane transporter activity"/>
    <property type="evidence" value="ECO:0007669"/>
    <property type="project" value="InterPro"/>
</dbReference>
<feature type="transmembrane region" description="Helical" evidence="8">
    <location>
        <begin position="336"/>
        <end position="355"/>
    </location>
</feature>
<dbReference type="PATRIC" id="fig|61435.5.peg.171"/>
<protein>
    <submittedName>
        <fullName evidence="9">Cobalamin ABC transporter permease</fullName>
    </submittedName>
    <submittedName>
        <fullName evidence="10">Iron ABC transporter</fullName>
    </submittedName>
    <submittedName>
        <fullName evidence="11">Iron chelate uptake ABC transporter family permease subunit</fullName>
    </submittedName>
</protein>
<dbReference type="EMBL" id="CP141531">
    <property type="protein sequence ID" value="WRO07679.1"/>
    <property type="molecule type" value="Genomic_DNA"/>
</dbReference>
<feature type="transmembrane region" description="Helical" evidence="8">
    <location>
        <begin position="90"/>
        <end position="107"/>
    </location>
</feature>
<dbReference type="Proteomes" id="UP000053577">
    <property type="component" value="Unassembled WGS sequence"/>
</dbReference>
<evidence type="ECO:0000313" key="12">
    <source>
        <dbReference type="Proteomes" id="UP000053577"/>
    </source>
</evidence>
<dbReference type="InterPro" id="IPR000522">
    <property type="entry name" value="ABC_transptr_permease_BtuC"/>
</dbReference>
<proteinExistence type="inferred from homology"/>
<dbReference type="Gene3D" id="1.10.3470.10">
    <property type="entry name" value="ABC transporter involved in vitamin B12 uptake, BtuC"/>
    <property type="match status" value="1"/>
</dbReference>
<sequence>MGVNTSLNKENSPAVPGGLHPHWQGRLYAMLGLLGLLLLAAIFAISFGSVEVPFFTTISIIISKIPFIHISPDWTVNTQTIIWDIRLPRVLLAGVVGMALAVAGATYQGLFRNPLADPYLIGVAQGAAVGAVLGLILGIGFDILGIFATPLFAFVGAFGAVGVVYMLARVGNRLTVTTLILAGVALGSFLTAVVSYLITVSGDKIHSVMFWLMGSFSMAAWDSVKIVVPIVIIGTIVILLFARSLNLIQLGEEQAQELGVDVERMKIFLLTAATLITAAAVSFVGIIGFVGIIVPHAVRLIWGADYRFLLPLSALVGAVFMIMADIASRTLVAPNEIPVGAITALVGAPFFLYLLRKRTRMLF</sequence>
<evidence type="ECO:0000256" key="3">
    <source>
        <dbReference type="ARBA" id="ARBA00022448"/>
    </source>
</evidence>
<comment type="similarity">
    <text evidence="2">Belongs to the binding-protein-dependent transport system permease family. FecCD subfamily.</text>
</comment>
<dbReference type="RefSeq" id="WP_058292084.1">
    <property type="nucleotide sequence ID" value="NZ_AP017649.1"/>
</dbReference>
<dbReference type="GO" id="GO:0033214">
    <property type="term" value="P:siderophore-iron import into cell"/>
    <property type="evidence" value="ECO:0007669"/>
    <property type="project" value="TreeGrafter"/>
</dbReference>
<feature type="transmembrane region" description="Helical" evidence="8">
    <location>
        <begin position="119"/>
        <end position="141"/>
    </location>
</feature>
<evidence type="ECO:0000313" key="13">
    <source>
        <dbReference type="Proteomes" id="UP000218257"/>
    </source>
</evidence>
<dbReference type="InterPro" id="IPR037294">
    <property type="entry name" value="ABC_BtuC-like"/>
</dbReference>
<feature type="transmembrane region" description="Helical" evidence="8">
    <location>
        <begin position="27"/>
        <end position="45"/>
    </location>
</feature>
<evidence type="ECO:0000313" key="11">
    <source>
        <dbReference type="EMBL" id="WRO07679.1"/>
    </source>
</evidence>
<evidence type="ECO:0000256" key="6">
    <source>
        <dbReference type="ARBA" id="ARBA00022989"/>
    </source>
</evidence>
<keyword evidence="3" id="KW-0813">Transport</keyword>
<organism evidence="10 12">
    <name type="scientific">Dehalococcoides mccartyi</name>
    <dbReference type="NCBI Taxonomy" id="61435"/>
    <lineage>
        <taxon>Bacteria</taxon>
        <taxon>Bacillati</taxon>
        <taxon>Chloroflexota</taxon>
        <taxon>Dehalococcoidia</taxon>
        <taxon>Dehalococcoidales</taxon>
        <taxon>Dehalococcoidaceae</taxon>
        <taxon>Dehalococcoides</taxon>
    </lineage>
</organism>
<dbReference type="PANTHER" id="PTHR30472">
    <property type="entry name" value="FERRIC ENTEROBACTIN TRANSPORT SYSTEM PERMEASE PROTEIN"/>
    <property type="match status" value="1"/>
</dbReference>
<feature type="transmembrane region" description="Helical" evidence="8">
    <location>
        <begin position="268"/>
        <end position="294"/>
    </location>
</feature>
<name>A0A0V8M451_9CHLR</name>
<accession>A0A0V8M451</accession>
<evidence type="ECO:0000313" key="9">
    <source>
        <dbReference type="EMBL" id="BAZ97157.1"/>
    </source>
</evidence>
<reference evidence="11" key="3">
    <citation type="submission" date="2023-12" db="EMBL/GenBank/DDBJ databases">
        <title>Isolation of organohalide respiring bacteria Dehalococcoides mccartyi strain GPTCE1 in groundwater collected near a chemical plant in Suzhou, China.</title>
        <authorList>
            <person name="Liu G."/>
        </authorList>
    </citation>
    <scope>NUCLEOTIDE SEQUENCE</scope>
    <source>
        <strain evidence="11">GPTCE1</strain>
    </source>
</reference>
<dbReference type="AlphaFoldDB" id="A0A0V8M451"/>
<comment type="subcellular location">
    <subcellularLocation>
        <location evidence="1">Cell membrane</location>
        <topology evidence="1">Multi-pass membrane protein</topology>
    </subcellularLocation>
</comment>
<dbReference type="Pfam" id="PF01032">
    <property type="entry name" value="FecCD"/>
    <property type="match status" value="1"/>
</dbReference>
<keyword evidence="7 8" id="KW-0472">Membrane</keyword>
<reference evidence="10 12" key="1">
    <citation type="journal article" date="2015" name="Sci. Rep.">
        <title>A comparative genomics and reductive dehalogenase gene transcription study of two chloroethene-respiring bacteria, Dehalococcoides mccartyi strains MB and 11a.</title>
        <authorList>
            <person name="Low A."/>
            <person name="Shen Z."/>
            <person name="Cheng D."/>
            <person name="Rogers M.J."/>
            <person name="Lee P.K."/>
            <person name="He J."/>
        </authorList>
    </citation>
    <scope>NUCLEOTIDE SEQUENCE [LARGE SCALE GENOMIC DNA]</scope>
    <source>
        <strain evidence="10 12">MB</strain>
    </source>
</reference>
<dbReference type="Proteomes" id="UP000218257">
    <property type="component" value="Chromosome"/>
</dbReference>
<dbReference type="EMBL" id="AP017649">
    <property type="protein sequence ID" value="BAZ97157.1"/>
    <property type="molecule type" value="Genomic_DNA"/>
</dbReference>
<feature type="transmembrane region" description="Helical" evidence="8">
    <location>
        <begin position="226"/>
        <end position="248"/>
    </location>
</feature>
<keyword evidence="4" id="KW-1003">Cell membrane</keyword>
<feature type="transmembrane region" description="Helical" evidence="8">
    <location>
        <begin position="147"/>
        <end position="167"/>
    </location>
</feature>
<evidence type="ECO:0000256" key="1">
    <source>
        <dbReference type="ARBA" id="ARBA00004651"/>
    </source>
</evidence>
<dbReference type="eggNOG" id="COG0609">
    <property type="taxonomic scope" value="Bacteria"/>
</dbReference>
<dbReference type="CDD" id="cd06550">
    <property type="entry name" value="TM_ABC_iron-siderophores_like"/>
    <property type="match status" value="1"/>
</dbReference>
<dbReference type="EMBL" id="JGYD01000010">
    <property type="protein sequence ID" value="KSV18551.1"/>
    <property type="molecule type" value="Genomic_DNA"/>
</dbReference>
<feature type="transmembrane region" description="Helical" evidence="8">
    <location>
        <begin position="306"/>
        <end position="324"/>
    </location>
</feature>
<reference evidence="9 13" key="2">
    <citation type="journal article" date="2017" name="Sci. Rep.">
        <title>Isolation and genomic characterization of a Dehalococcoides strain suggests genomic rearrangement during culture.</title>
        <authorList>
            <person name="Yohda M."/>
            <person name="Ikegami K."/>
            <person name="Aita Y."/>
            <person name="Kitajima M."/>
            <person name="Takechi A."/>
            <person name="Iwamoto M."/>
            <person name="Fukuda T."/>
            <person name="Tamura N."/>
            <person name="Shibasaki J."/>
            <person name="Koike S."/>
            <person name="Komatsu D."/>
            <person name="Miyagi S."/>
            <person name="Nishimura M."/>
            <person name="Uchino Y."/>
            <person name="Shiroma A."/>
            <person name="Shimoji M."/>
            <person name="Tamotsu H."/>
            <person name="Ashimine N."/>
            <person name="Shinzato M."/>
            <person name="Ohki S."/>
            <person name="Nakano K."/>
            <person name="Teruya K."/>
            <person name="Satou K."/>
            <person name="Hirano T."/>
            <person name="Yagi O."/>
        </authorList>
    </citation>
    <scope>NUCLEOTIDE SEQUENCE [LARGE SCALE GENOMIC DNA]</scope>
    <source>
        <strain evidence="9 13">UCH-ATV1</strain>
    </source>
</reference>
<evidence type="ECO:0000313" key="10">
    <source>
        <dbReference type="EMBL" id="KSV18551.1"/>
    </source>
</evidence>
<keyword evidence="5 8" id="KW-0812">Transmembrane</keyword>
<evidence type="ECO:0000256" key="5">
    <source>
        <dbReference type="ARBA" id="ARBA00022692"/>
    </source>
</evidence>
<evidence type="ECO:0000256" key="4">
    <source>
        <dbReference type="ARBA" id="ARBA00022475"/>
    </source>
</evidence>
<evidence type="ECO:0000256" key="7">
    <source>
        <dbReference type="ARBA" id="ARBA00023136"/>
    </source>
</evidence>
<keyword evidence="6 8" id="KW-1133">Transmembrane helix</keyword>
<dbReference type="SUPFAM" id="SSF81345">
    <property type="entry name" value="ABC transporter involved in vitamin B12 uptake, BtuC"/>
    <property type="match status" value="1"/>
</dbReference>
<dbReference type="PANTHER" id="PTHR30472:SF25">
    <property type="entry name" value="ABC TRANSPORTER PERMEASE PROTEIN MJ0876-RELATED"/>
    <property type="match status" value="1"/>
</dbReference>
<feature type="transmembrane region" description="Helical" evidence="8">
    <location>
        <begin position="179"/>
        <end position="199"/>
    </location>
</feature>